<dbReference type="Proteomes" id="UP000095255">
    <property type="component" value="Unassembled WGS sequence"/>
</dbReference>
<evidence type="ECO:0000259" key="1">
    <source>
        <dbReference type="Pfam" id="PF01965"/>
    </source>
</evidence>
<dbReference type="RefSeq" id="WP_069702177.1">
    <property type="nucleotide sequence ID" value="NZ_MJAT01000022.1"/>
</dbReference>
<protein>
    <submittedName>
        <fullName evidence="2">Thiamine biosynthesis protein ThiJ</fullName>
    </submittedName>
</protein>
<dbReference type="GO" id="GO:0006355">
    <property type="term" value="P:regulation of DNA-templated transcription"/>
    <property type="evidence" value="ECO:0007669"/>
    <property type="project" value="TreeGrafter"/>
</dbReference>
<dbReference type="OrthoDB" id="9803764at2"/>
<dbReference type="InterPro" id="IPR052158">
    <property type="entry name" value="INH-QAR"/>
</dbReference>
<keyword evidence="3" id="KW-1185">Reference proteome</keyword>
<dbReference type="Pfam" id="PF01965">
    <property type="entry name" value="DJ-1_PfpI"/>
    <property type="match status" value="1"/>
</dbReference>
<dbReference type="CDD" id="cd03139">
    <property type="entry name" value="GATase1_PfpI_2"/>
    <property type="match status" value="1"/>
</dbReference>
<dbReference type="InterPro" id="IPR002818">
    <property type="entry name" value="DJ-1/PfpI"/>
</dbReference>
<evidence type="ECO:0000313" key="2">
    <source>
        <dbReference type="EMBL" id="OEH85351.1"/>
    </source>
</evidence>
<accession>A0A1E5L5F7</accession>
<dbReference type="SUPFAM" id="SSF52317">
    <property type="entry name" value="Class I glutamine amidotransferase-like"/>
    <property type="match status" value="1"/>
</dbReference>
<dbReference type="PANTHER" id="PTHR43130">
    <property type="entry name" value="ARAC-FAMILY TRANSCRIPTIONAL REGULATOR"/>
    <property type="match status" value="1"/>
</dbReference>
<evidence type="ECO:0000313" key="3">
    <source>
        <dbReference type="Proteomes" id="UP000095255"/>
    </source>
</evidence>
<feature type="domain" description="DJ-1/PfpI" evidence="1">
    <location>
        <begin position="1"/>
        <end position="165"/>
    </location>
</feature>
<comment type="caution">
    <text evidence="2">The sequence shown here is derived from an EMBL/GenBank/DDBJ whole genome shotgun (WGS) entry which is preliminary data.</text>
</comment>
<organism evidence="2 3">
    <name type="scientific">Desulfuribacillus stibiiarsenatis</name>
    <dbReference type="NCBI Taxonomy" id="1390249"/>
    <lineage>
        <taxon>Bacteria</taxon>
        <taxon>Bacillati</taxon>
        <taxon>Bacillota</taxon>
        <taxon>Desulfuribacillia</taxon>
        <taxon>Desulfuribacillales</taxon>
        <taxon>Desulfuribacillaceae</taxon>
        <taxon>Desulfuribacillus</taxon>
    </lineage>
</organism>
<dbReference type="PANTHER" id="PTHR43130:SF2">
    <property type="entry name" value="DJ-1_PFPI DOMAIN-CONTAINING PROTEIN"/>
    <property type="match status" value="1"/>
</dbReference>
<dbReference type="EMBL" id="MJAT01000022">
    <property type="protein sequence ID" value="OEH85351.1"/>
    <property type="molecule type" value="Genomic_DNA"/>
</dbReference>
<proteinExistence type="predicted"/>
<gene>
    <name evidence="2" type="ORF">BHU72_04460</name>
</gene>
<dbReference type="Gene3D" id="3.40.50.880">
    <property type="match status" value="1"/>
</dbReference>
<dbReference type="AlphaFoldDB" id="A0A1E5L5F7"/>
<dbReference type="InterPro" id="IPR029062">
    <property type="entry name" value="Class_I_gatase-like"/>
</dbReference>
<reference evidence="2 3" key="1">
    <citation type="submission" date="2016-09" db="EMBL/GenBank/DDBJ databases">
        <title>Desulfuribacillus arsenicus sp. nov., an obligately anaerobic, dissimilatory arsenic- and antimonate-reducing bacterium isolated from anoxic sediments.</title>
        <authorList>
            <person name="Abin C.A."/>
            <person name="Hollibaugh J.T."/>
        </authorList>
    </citation>
    <scope>NUCLEOTIDE SEQUENCE [LARGE SCALE GENOMIC DNA]</scope>
    <source>
        <strain evidence="2 3">MLFW-2</strain>
    </source>
</reference>
<name>A0A1E5L5F7_9FIRM</name>
<dbReference type="STRING" id="1390249.BHU72_04460"/>
<sequence>MRIAFVLFHGMTMLDFIGFYDCVTRLKTMGFIKDLSWDTCALTPTVRDDRGIEMKIDKQNADLSEYDMIFIPGGMATRQLIHDETHIEWLKKARYVRYIVSVCTGSLLLGAADILRGKRATTHPNAYSLLESYDVVVNKKRIVFEDNIITAGGVAASIDLGLFICELLAGYDARSVIQKQMDYPYVYQGI</sequence>